<evidence type="ECO:0000313" key="1">
    <source>
        <dbReference type="EMBL" id="SPT53687.1"/>
    </source>
</evidence>
<evidence type="ECO:0000313" key="2">
    <source>
        <dbReference type="Proteomes" id="UP000250006"/>
    </source>
</evidence>
<keyword evidence="2" id="KW-1185">Reference proteome</keyword>
<protein>
    <submittedName>
        <fullName evidence="1">Uncharacterized protein</fullName>
    </submittedName>
</protein>
<accession>A0ABY1VPT3</accession>
<gene>
    <name evidence="1" type="ORF">NCTC11535_01362</name>
</gene>
<proteinExistence type="predicted"/>
<reference evidence="1 2" key="1">
    <citation type="submission" date="2018-06" db="EMBL/GenBank/DDBJ databases">
        <authorList>
            <consortium name="Pathogen Informatics"/>
            <person name="Doyle S."/>
        </authorList>
    </citation>
    <scope>NUCLEOTIDE SEQUENCE [LARGE SCALE GENOMIC DNA]</scope>
    <source>
        <strain evidence="1 2">NCTC11535</strain>
    </source>
</reference>
<comment type="caution">
    <text evidence="1">The sequence shown here is derived from an EMBL/GenBank/DDBJ whole genome shotgun (WGS) entry which is preliminary data.</text>
</comment>
<dbReference type="EMBL" id="UAPQ01000007">
    <property type="protein sequence ID" value="SPT53687.1"/>
    <property type="molecule type" value="Genomic_DNA"/>
</dbReference>
<organism evidence="1 2">
    <name type="scientific">Actinomyces bovis</name>
    <dbReference type="NCBI Taxonomy" id="1658"/>
    <lineage>
        <taxon>Bacteria</taxon>
        <taxon>Bacillati</taxon>
        <taxon>Actinomycetota</taxon>
        <taxon>Actinomycetes</taxon>
        <taxon>Actinomycetales</taxon>
        <taxon>Actinomycetaceae</taxon>
        <taxon>Actinomyces</taxon>
    </lineage>
</organism>
<dbReference type="RefSeq" id="WP_111836629.1">
    <property type="nucleotide sequence ID" value="NZ_UAPQ01000007.1"/>
</dbReference>
<name>A0ABY1VPT3_9ACTO</name>
<sequence length="97" mass="11271">MANIDTKDWSNTDLNVLYDIFFETGTRLGGEFVALGYAAESAGDEEQAQFWRDEDMRMMRERSAVDSSDREAIIAQMKAFDREWRYLRYAQGERAIA</sequence>
<dbReference type="Proteomes" id="UP000250006">
    <property type="component" value="Unassembled WGS sequence"/>
</dbReference>